<dbReference type="InterPro" id="IPR050466">
    <property type="entry name" value="Carboxylest/Gibb_receptor"/>
</dbReference>
<evidence type="ECO:0000259" key="2">
    <source>
        <dbReference type="Pfam" id="PF07859"/>
    </source>
</evidence>
<dbReference type="Gramene" id="KMT15890">
    <property type="protein sequence ID" value="KMT15890"/>
    <property type="gene ID" value="BVRB_3g055780"/>
</dbReference>
<dbReference type="PANTHER" id="PTHR23024:SF582">
    <property type="entry name" value="CARBOXYLESTERASE 12-RELATED"/>
    <property type="match status" value="1"/>
</dbReference>
<dbReference type="Pfam" id="PF07859">
    <property type="entry name" value="Abhydrolase_3"/>
    <property type="match status" value="2"/>
</dbReference>
<gene>
    <name evidence="3" type="ORF">BVRB_3g055780</name>
</gene>
<reference evidence="3 4" key="1">
    <citation type="journal article" date="2014" name="Nature">
        <title>The genome of the recently domesticated crop plant sugar beet (Beta vulgaris).</title>
        <authorList>
            <person name="Dohm J.C."/>
            <person name="Minoche A.E."/>
            <person name="Holtgrawe D."/>
            <person name="Capella-Gutierrez S."/>
            <person name="Zakrzewski F."/>
            <person name="Tafer H."/>
            <person name="Rupp O."/>
            <person name="Sorensen T.R."/>
            <person name="Stracke R."/>
            <person name="Reinhardt R."/>
            <person name="Goesmann A."/>
            <person name="Kraft T."/>
            <person name="Schulz B."/>
            <person name="Stadler P.F."/>
            <person name="Schmidt T."/>
            <person name="Gabaldon T."/>
            <person name="Lehrach H."/>
            <person name="Weisshaar B."/>
            <person name="Himmelbauer H."/>
        </authorList>
    </citation>
    <scope>NUCLEOTIDE SEQUENCE [LARGE SCALE GENOMIC DNA]</scope>
    <source>
        <tissue evidence="3">Taproot</tissue>
    </source>
</reference>
<protein>
    <recommendedName>
        <fullName evidence="2">Alpha/beta hydrolase fold-3 domain-containing protein</fullName>
    </recommendedName>
</protein>
<dbReference type="GO" id="GO:0016787">
    <property type="term" value="F:hydrolase activity"/>
    <property type="evidence" value="ECO:0007669"/>
    <property type="project" value="InterPro"/>
</dbReference>
<comment type="similarity">
    <text evidence="1">Belongs to the 'GDXG' lipolytic enzyme family.</text>
</comment>
<dbReference type="Proteomes" id="UP000035740">
    <property type="component" value="Chromosome 3"/>
</dbReference>
<dbReference type="InterPro" id="IPR013094">
    <property type="entry name" value="AB_hydrolase_3"/>
</dbReference>
<accession>A0A0J8CQ49</accession>
<keyword evidence="4" id="KW-1185">Reference proteome</keyword>
<dbReference type="SUPFAM" id="SSF53474">
    <property type="entry name" value="alpha/beta-Hydrolases"/>
    <property type="match status" value="1"/>
</dbReference>
<name>A0A0J8CQ49_BETVV</name>
<feature type="domain" description="Alpha/beta hydrolase fold-3" evidence="2">
    <location>
        <begin position="85"/>
        <end position="208"/>
    </location>
</feature>
<dbReference type="Gene3D" id="3.40.50.1820">
    <property type="entry name" value="alpha/beta hydrolase"/>
    <property type="match status" value="1"/>
</dbReference>
<dbReference type="EMBL" id="KQ090058">
    <property type="protein sequence ID" value="KMT15890.1"/>
    <property type="molecule type" value="Genomic_DNA"/>
</dbReference>
<dbReference type="OrthoDB" id="1351802at2759"/>
<evidence type="ECO:0000256" key="1">
    <source>
        <dbReference type="ARBA" id="ARBA00010515"/>
    </source>
</evidence>
<organism evidence="3 4">
    <name type="scientific">Beta vulgaris subsp. vulgaris</name>
    <name type="common">Beet</name>
    <dbReference type="NCBI Taxonomy" id="3555"/>
    <lineage>
        <taxon>Eukaryota</taxon>
        <taxon>Viridiplantae</taxon>
        <taxon>Streptophyta</taxon>
        <taxon>Embryophyta</taxon>
        <taxon>Tracheophyta</taxon>
        <taxon>Spermatophyta</taxon>
        <taxon>Magnoliopsida</taxon>
        <taxon>eudicotyledons</taxon>
        <taxon>Gunneridae</taxon>
        <taxon>Pentapetalae</taxon>
        <taxon>Caryophyllales</taxon>
        <taxon>Chenopodiaceae</taxon>
        <taxon>Betoideae</taxon>
        <taxon>Beta</taxon>
    </lineage>
</organism>
<feature type="domain" description="Alpha/beta hydrolase fold-3" evidence="2">
    <location>
        <begin position="211"/>
        <end position="288"/>
    </location>
</feature>
<evidence type="ECO:0000313" key="4">
    <source>
        <dbReference type="Proteomes" id="UP000035740"/>
    </source>
</evidence>
<dbReference type="AlphaFoldDB" id="A0A0J8CQ49"/>
<proteinExistence type="inferred from homology"/>
<dbReference type="PANTHER" id="PTHR23024">
    <property type="entry name" value="ARYLACETAMIDE DEACETYLASE"/>
    <property type="match status" value="1"/>
</dbReference>
<evidence type="ECO:0000313" key="3">
    <source>
        <dbReference type="EMBL" id="KMT15890.1"/>
    </source>
</evidence>
<sequence length="405" mass="45968">MESEWNYTESDIAQKFPFFNVLKDGRVHIFTSLFEKSPPSNNPISIPNVETKDVQISTNVSARLFRATSTDDDISTTEKHKLPLLFYVHGGGFCMQSAFSMEYTRFVSLVVAEANIMAISVEYSLFPKQHIPACYDDCWAALQWVASHCKGNGPESWINNYADLTRIFVGGDSAGGNISYNLLTKVGYMGLSEGAKIEGMILIHPFFWEGEKMWMYMCPTNEGPRDRRLIPDVEDLARIACGRVLVLVAEKDVLYDAGNNYVDELIKSGWKGKMVEIMVNKDKEHCFHLYDYLDPEAFAIRRGMSSFINHQDHNTGVSQLGQDRWFKVVTVAYVGFWEYVMRDKVTQEVHKHGRGDDSFSWLGRMFSGFANRMCGRELHFFGSLSRLALILMVLVLTTSNVQAAP</sequence>
<dbReference type="InterPro" id="IPR029058">
    <property type="entry name" value="AB_hydrolase_fold"/>
</dbReference>